<dbReference type="NCBIfam" id="NF009810">
    <property type="entry name" value="PRK13294.1"/>
    <property type="match status" value="1"/>
</dbReference>
<keyword evidence="10" id="KW-1185">Reference proteome</keyword>
<dbReference type="Gene3D" id="3.30.1330.100">
    <property type="entry name" value="CofE-like"/>
    <property type="match status" value="2"/>
</dbReference>
<organism evidence="9 10">
    <name type="scientific">Cellulomonas alba</name>
    <dbReference type="NCBI Taxonomy" id="3053467"/>
    <lineage>
        <taxon>Bacteria</taxon>
        <taxon>Bacillati</taxon>
        <taxon>Actinomycetota</taxon>
        <taxon>Actinomycetes</taxon>
        <taxon>Micrococcales</taxon>
        <taxon>Cellulomonadaceae</taxon>
        <taxon>Cellulomonas</taxon>
    </lineage>
</organism>
<keyword evidence="7" id="KW-0464">Manganese</keyword>
<evidence type="ECO:0000256" key="4">
    <source>
        <dbReference type="ARBA" id="ARBA00022842"/>
    </source>
</evidence>
<dbReference type="RefSeq" id="WP_289456111.1">
    <property type="nucleotide sequence ID" value="NZ_JAUCGQ010000002.1"/>
</dbReference>
<dbReference type="PANTHER" id="PTHR47917">
    <property type="match status" value="1"/>
</dbReference>
<comment type="caution">
    <text evidence="9">The sequence shown here is derived from an EMBL/GenBank/DDBJ whole genome shotgun (WGS) entry which is preliminary data.</text>
</comment>
<evidence type="ECO:0000256" key="2">
    <source>
        <dbReference type="ARBA" id="ARBA00022723"/>
    </source>
</evidence>
<dbReference type="InterPro" id="IPR002847">
    <property type="entry name" value="F420-0_gamma-glut_ligase-dom"/>
</dbReference>
<keyword evidence="5" id="KW-0630">Potassium</keyword>
<dbReference type="SUPFAM" id="SSF144010">
    <property type="entry name" value="CofE-like"/>
    <property type="match status" value="1"/>
</dbReference>
<dbReference type="GO" id="GO:0052618">
    <property type="term" value="F:coenzyme F420-0:L-glutamate ligase activity"/>
    <property type="evidence" value="ECO:0007669"/>
    <property type="project" value="UniProtKB-EC"/>
</dbReference>
<gene>
    <name evidence="9" type="ORF">QRT04_13950</name>
</gene>
<evidence type="ECO:0000256" key="5">
    <source>
        <dbReference type="ARBA" id="ARBA00022958"/>
    </source>
</evidence>
<evidence type="ECO:0000256" key="1">
    <source>
        <dbReference type="ARBA" id="ARBA00022598"/>
    </source>
</evidence>
<evidence type="ECO:0000256" key="3">
    <source>
        <dbReference type="ARBA" id="ARBA00022741"/>
    </source>
</evidence>
<evidence type="ECO:0000256" key="7">
    <source>
        <dbReference type="ARBA" id="ARBA00023211"/>
    </source>
</evidence>
<accession>A0ABT7SIN5</accession>
<keyword evidence="1 9" id="KW-0436">Ligase</keyword>
<dbReference type="PANTHER" id="PTHR47917:SF1">
    <property type="entry name" value="COENZYME F420:L-GLUTAMATE LIGASE"/>
    <property type="match status" value="1"/>
</dbReference>
<dbReference type="Pfam" id="PF01996">
    <property type="entry name" value="F420_ligase"/>
    <property type="match status" value="1"/>
</dbReference>
<keyword evidence="2" id="KW-0479">Metal-binding</keyword>
<dbReference type="NCBIfam" id="TIGR01916">
    <property type="entry name" value="F420_cofE"/>
    <property type="match status" value="1"/>
</dbReference>
<proteinExistence type="predicted"/>
<evidence type="ECO:0000256" key="6">
    <source>
        <dbReference type="ARBA" id="ARBA00023134"/>
    </source>
</evidence>
<dbReference type="EMBL" id="JAUCGQ010000002">
    <property type="protein sequence ID" value="MDM7856035.1"/>
    <property type="molecule type" value="Genomic_DNA"/>
</dbReference>
<feature type="domain" description="Coenzyme F420:L-glutamate ligase-like" evidence="8">
    <location>
        <begin position="13"/>
        <end position="211"/>
    </location>
</feature>
<evidence type="ECO:0000313" key="10">
    <source>
        <dbReference type="Proteomes" id="UP001529338"/>
    </source>
</evidence>
<evidence type="ECO:0000313" key="9">
    <source>
        <dbReference type="EMBL" id="MDM7856035.1"/>
    </source>
</evidence>
<keyword evidence="6" id="KW-0342">GTP-binding</keyword>
<protein>
    <submittedName>
        <fullName evidence="9">Coenzyme F420-0:L-glutamate ligase</fullName>
        <ecNumber evidence="9">6.3.2.31</ecNumber>
    </submittedName>
</protein>
<keyword evidence="3" id="KW-0547">Nucleotide-binding</keyword>
<dbReference type="EC" id="6.3.2.31" evidence="9"/>
<sequence length="263" mass="27001">MTAELRVWAPDGLPEIAPGDDLVALLAGVLRAGEPLEDGDVLVLTSKVVSKAEGRYVAAADREQAISDETVRVVATREHAGGVTRIVENRLGLVMAAAGVDASNTPAGTVLLLPVDPDESARRLRAGLGEALGVRLGVIVSDTAGRPWRDGLTDIAIGAAGIQVLDDLRGQVDSFGRLLVMTVAAVADEVAAAAELVKGKATGRPLAVVRGLAHLVTDDDGPGARALVRLGEADMFAQGSAEAYAAGWKDALAAEAGPEQQQP</sequence>
<dbReference type="Proteomes" id="UP001529338">
    <property type="component" value="Unassembled WGS sequence"/>
</dbReference>
<name>A0ABT7SIN5_9CELL</name>
<evidence type="ECO:0000259" key="8">
    <source>
        <dbReference type="Pfam" id="PF01996"/>
    </source>
</evidence>
<dbReference type="InterPro" id="IPR008225">
    <property type="entry name" value="F420-0_g-glutamyl_ligase"/>
</dbReference>
<reference evidence="9 10" key="1">
    <citation type="submission" date="2023-06" db="EMBL/GenBank/DDBJ databases">
        <title>Cellulomonas sp. MW4 Whole genome sequence.</title>
        <authorList>
            <person name="Park S."/>
        </authorList>
    </citation>
    <scope>NUCLEOTIDE SEQUENCE [LARGE SCALE GENOMIC DNA]</scope>
    <source>
        <strain evidence="9 10">MW4</strain>
    </source>
</reference>
<keyword evidence="4" id="KW-0460">Magnesium</keyword>